<dbReference type="InParanoid" id="H8MX53"/>
<dbReference type="KEGG" id="ccx:COCOR_02845"/>
<keyword evidence="2" id="KW-1185">Reference proteome</keyword>
<evidence type="ECO:0000313" key="1">
    <source>
        <dbReference type="EMBL" id="AFE04862.1"/>
    </source>
</evidence>
<name>H8MX53_CORCM</name>
<dbReference type="STRING" id="1144275.COCOR_02845"/>
<protein>
    <submittedName>
        <fullName evidence="1">Uncharacterized protein</fullName>
    </submittedName>
</protein>
<dbReference type="EMBL" id="CP003389">
    <property type="protein sequence ID" value="AFE04862.1"/>
    <property type="molecule type" value="Genomic_DNA"/>
</dbReference>
<dbReference type="AlphaFoldDB" id="H8MX53"/>
<evidence type="ECO:0000313" key="2">
    <source>
        <dbReference type="Proteomes" id="UP000007587"/>
    </source>
</evidence>
<dbReference type="RefSeq" id="WP_014395665.1">
    <property type="nucleotide sequence ID" value="NC_017030.1"/>
</dbReference>
<reference evidence="1 2" key="1">
    <citation type="journal article" date="2012" name="J. Bacteriol.">
        <title>Complete Genome Sequence of the Fruiting Myxobacterium Corallococcus coralloides DSM 2259.</title>
        <authorList>
            <person name="Huntley S."/>
            <person name="Zhang Y."/>
            <person name="Treuner-Lange A."/>
            <person name="Kneip S."/>
            <person name="Sensen C.W."/>
            <person name="Sogaard-Andersen L."/>
        </authorList>
    </citation>
    <scope>NUCLEOTIDE SEQUENCE [LARGE SCALE GENOMIC DNA]</scope>
    <source>
        <strain evidence="2">ATCC 25202 / DSM 2259 / NBRC 100086 / M2</strain>
    </source>
</reference>
<dbReference type="Proteomes" id="UP000007587">
    <property type="component" value="Chromosome"/>
</dbReference>
<sequence>MKWGWLHDFALDCFRFALEHEAFDAMTIVDSDQLGLRPGYVSSYSSTA</sequence>
<dbReference type="HOGENOM" id="CLU_3151739_0_0_7"/>
<proteinExistence type="predicted"/>
<organism evidence="1 2">
    <name type="scientific">Corallococcus coralloides (strain ATCC 25202 / DSM 2259 / NBRC 100086 / M2)</name>
    <name type="common">Myxococcus coralloides</name>
    <dbReference type="NCBI Taxonomy" id="1144275"/>
    <lineage>
        <taxon>Bacteria</taxon>
        <taxon>Pseudomonadati</taxon>
        <taxon>Myxococcota</taxon>
        <taxon>Myxococcia</taxon>
        <taxon>Myxococcales</taxon>
        <taxon>Cystobacterineae</taxon>
        <taxon>Myxococcaceae</taxon>
        <taxon>Corallococcus</taxon>
    </lineage>
</organism>
<reference evidence="2" key="2">
    <citation type="submission" date="2012-03" db="EMBL/GenBank/DDBJ databases">
        <title>Genome sequence of the fruiting myxobacterium Corallococcus coralloides DSM 2259.</title>
        <authorList>
            <person name="Huntley S."/>
            <person name="Zhang Y."/>
            <person name="Treuner-Lange A."/>
            <person name="Sensen C.W."/>
            <person name="Sogaard-Andersen L."/>
        </authorList>
    </citation>
    <scope>NUCLEOTIDE SEQUENCE [LARGE SCALE GENOMIC DNA]</scope>
    <source>
        <strain evidence="2">ATCC 25202 / DSM 2259 / NBRC 100086 / M2</strain>
    </source>
</reference>
<accession>H8MX53</accession>
<gene>
    <name evidence="1" type="ordered locus">COCOR_02845</name>
</gene>